<keyword evidence="6" id="KW-0408">Iron</keyword>
<keyword evidence="8" id="KW-0472">Membrane</keyword>
<dbReference type="InterPro" id="IPR017896">
    <property type="entry name" value="4Fe4S_Fe-S-bd"/>
</dbReference>
<evidence type="ECO:0000313" key="10">
    <source>
        <dbReference type="EMBL" id="OXE50253.1"/>
    </source>
</evidence>
<dbReference type="Gene3D" id="3.30.70.20">
    <property type="match status" value="1"/>
</dbReference>
<reference evidence="11" key="1">
    <citation type="submission" date="2017-05" db="EMBL/GenBank/DDBJ databases">
        <title>Improved OligoMM genomes.</title>
        <authorList>
            <person name="Garzetti D."/>
        </authorList>
    </citation>
    <scope>NUCLEOTIDE SEQUENCE [LARGE SCALE GENOMIC DNA]</scope>
    <source>
        <strain evidence="11">YL45</strain>
    </source>
</reference>
<dbReference type="GeneID" id="78361903"/>
<sequence length="301" mass="33766">MANREIRHLPPPKNLKERLFRLRYTIARRLVQFTLIALFIGTFRLGWNLLGVPLLEGDLSSSRILSLVPLSDPFAALERVLAQYWLSPETLLGAFIILAFYALVSGRTFCSWVCPMNLVTDFAFWVREKLHIKSQMLAVPSAMRYVLLAVCLVLCILTGEAAFEAVSPQGIIWREMVYGIGYGFLSAVFGIFALDLAITKRGWCGHLCPLGAFWALWGRFGQLKVSYDDNTCTRCGDCLKVCPEPQVINFKEAAEVGRFASGECVNCGKCISICPENSLNFKLRFVPQKKTENAKIGDIHE</sequence>
<dbReference type="AlphaFoldDB" id="A0A227KQ16"/>
<organism evidence="10 11">
    <name type="scientific">Turicimonas muris</name>
    <dbReference type="NCBI Taxonomy" id="1796652"/>
    <lineage>
        <taxon>Bacteria</taxon>
        <taxon>Pseudomonadati</taxon>
        <taxon>Pseudomonadota</taxon>
        <taxon>Betaproteobacteria</taxon>
        <taxon>Burkholderiales</taxon>
        <taxon>Sutterellaceae</taxon>
        <taxon>Turicimonas</taxon>
    </lineage>
</organism>
<evidence type="ECO:0000313" key="11">
    <source>
        <dbReference type="Proteomes" id="UP000214610"/>
    </source>
</evidence>
<evidence type="ECO:0000259" key="9">
    <source>
        <dbReference type="PROSITE" id="PS51379"/>
    </source>
</evidence>
<feature type="domain" description="4Fe-4S ferredoxin-type" evidence="9">
    <location>
        <begin position="255"/>
        <end position="284"/>
    </location>
</feature>
<evidence type="ECO:0000256" key="5">
    <source>
        <dbReference type="ARBA" id="ARBA00022982"/>
    </source>
</evidence>
<dbReference type="PANTHER" id="PTHR30176">
    <property type="entry name" value="FERREDOXIN-TYPE PROTEIN NAPH"/>
    <property type="match status" value="1"/>
</dbReference>
<proteinExistence type="predicted"/>
<evidence type="ECO:0000256" key="4">
    <source>
        <dbReference type="ARBA" id="ARBA00022737"/>
    </source>
</evidence>
<evidence type="ECO:0000256" key="1">
    <source>
        <dbReference type="ARBA" id="ARBA00022448"/>
    </source>
</evidence>
<keyword evidence="1" id="KW-0813">Transport</keyword>
<keyword evidence="5" id="KW-0249">Electron transport</keyword>
<dbReference type="GO" id="GO:0051539">
    <property type="term" value="F:4 iron, 4 sulfur cluster binding"/>
    <property type="evidence" value="ECO:0007669"/>
    <property type="project" value="UniProtKB-KW"/>
</dbReference>
<evidence type="ECO:0000256" key="7">
    <source>
        <dbReference type="ARBA" id="ARBA00023014"/>
    </source>
</evidence>
<name>A0A227KQ16_9BURK</name>
<keyword evidence="7" id="KW-0411">Iron-sulfur</keyword>
<dbReference type="NCBIfam" id="TIGR02163">
    <property type="entry name" value="napH"/>
    <property type="match status" value="1"/>
</dbReference>
<feature type="domain" description="4Fe-4S ferredoxin-type" evidence="9">
    <location>
        <begin position="223"/>
        <end position="253"/>
    </location>
</feature>
<dbReference type="InterPro" id="IPR011886">
    <property type="entry name" value="NapH_MauN"/>
</dbReference>
<keyword evidence="4" id="KW-0677">Repeat</keyword>
<accession>A0A227KQ16</accession>
<dbReference type="InterPro" id="IPR017900">
    <property type="entry name" value="4Fe4S_Fe_S_CS"/>
</dbReference>
<feature type="transmembrane region" description="Helical" evidence="8">
    <location>
        <begin position="178"/>
        <end position="198"/>
    </location>
</feature>
<evidence type="ECO:0000256" key="8">
    <source>
        <dbReference type="SAM" id="Phobius"/>
    </source>
</evidence>
<keyword evidence="8" id="KW-0812">Transmembrane</keyword>
<dbReference type="RefSeq" id="WP_066593842.1">
    <property type="nucleotide sequence ID" value="NZ_CAJTBZ010000005.1"/>
</dbReference>
<dbReference type="NCBIfam" id="NF007013">
    <property type="entry name" value="PRK09477.1"/>
    <property type="match status" value="1"/>
</dbReference>
<comment type="caution">
    <text evidence="10">The sequence shown here is derived from an EMBL/GenBank/DDBJ whole genome shotgun (WGS) entry which is preliminary data.</text>
</comment>
<evidence type="ECO:0000256" key="2">
    <source>
        <dbReference type="ARBA" id="ARBA00022485"/>
    </source>
</evidence>
<keyword evidence="11" id="KW-1185">Reference proteome</keyword>
<dbReference type="PROSITE" id="PS51379">
    <property type="entry name" value="4FE4S_FER_2"/>
    <property type="match status" value="2"/>
</dbReference>
<dbReference type="EMBL" id="NHMP01000002">
    <property type="protein sequence ID" value="OXE50253.1"/>
    <property type="molecule type" value="Genomic_DNA"/>
</dbReference>
<dbReference type="PANTHER" id="PTHR30176:SF3">
    <property type="entry name" value="FERREDOXIN-TYPE PROTEIN NAPH"/>
    <property type="match status" value="1"/>
</dbReference>
<dbReference type="GO" id="GO:0046872">
    <property type="term" value="F:metal ion binding"/>
    <property type="evidence" value="ECO:0007669"/>
    <property type="project" value="UniProtKB-KW"/>
</dbReference>
<dbReference type="InterPro" id="IPR051684">
    <property type="entry name" value="Electron_Trans/Redox"/>
</dbReference>
<feature type="transmembrane region" description="Helical" evidence="8">
    <location>
        <begin position="30"/>
        <end position="50"/>
    </location>
</feature>
<keyword evidence="8" id="KW-1133">Transmembrane helix</keyword>
<protein>
    <submittedName>
        <fullName evidence="10">Quinol dehydrogenase ferredoxin subunit NapH</fullName>
    </submittedName>
</protein>
<keyword evidence="2" id="KW-0004">4Fe-4S</keyword>
<evidence type="ECO:0000256" key="3">
    <source>
        <dbReference type="ARBA" id="ARBA00022723"/>
    </source>
</evidence>
<dbReference type="Pfam" id="PF12801">
    <property type="entry name" value="Fer4_5"/>
    <property type="match status" value="1"/>
</dbReference>
<dbReference type="GO" id="GO:0005886">
    <property type="term" value="C:plasma membrane"/>
    <property type="evidence" value="ECO:0007669"/>
    <property type="project" value="TreeGrafter"/>
</dbReference>
<evidence type="ECO:0000256" key="6">
    <source>
        <dbReference type="ARBA" id="ARBA00023004"/>
    </source>
</evidence>
<feature type="transmembrane region" description="Helical" evidence="8">
    <location>
        <begin position="145"/>
        <end position="166"/>
    </location>
</feature>
<dbReference type="PROSITE" id="PS00198">
    <property type="entry name" value="4FE4S_FER_1"/>
    <property type="match status" value="1"/>
</dbReference>
<dbReference type="Proteomes" id="UP000214610">
    <property type="component" value="Unassembled WGS sequence"/>
</dbReference>
<dbReference type="Pfam" id="PF13237">
    <property type="entry name" value="Fer4_10"/>
    <property type="match status" value="1"/>
</dbReference>
<gene>
    <name evidence="10" type="ORF">ADH67_04490</name>
</gene>
<feature type="transmembrane region" description="Helical" evidence="8">
    <location>
        <begin position="91"/>
        <end position="124"/>
    </location>
</feature>
<dbReference type="SUPFAM" id="SSF54862">
    <property type="entry name" value="4Fe-4S ferredoxins"/>
    <property type="match status" value="1"/>
</dbReference>
<keyword evidence="3" id="KW-0479">Metal-binding</keyword>